<dbReference type="InterPro" id="IPR048324">
    <property type="entry name" value="ZSWIM1-3_RNaseH-like"/>
</dbReference>
<proteinExistence type="inferred from homology"/>
<sequence length="710" mass="81767">MATRLKNAFNQTTIREYQVFVFISEADQHSCHSNRELNKWVIQEITRQVENGIQDTSVVKRLLEVYVEKDLSINEPRSNRWFYPTDKDIRNHIYLTVTSSSSDEDSSTGDKANPFLFVFQTSFQQRLLMKYGQEIVLLDSTYKTTKYKLPLFLLCVLTNEGYHVVASFVIGKETRSNIEEGLSIIKKWNPGWNPSFFMCDCDTREIGALETVFKVKSLLNNVDSYKDNCIPTLSGLPIRQKLSRKQKLVTHSKSVHTPLDSKEKSTNLQDQCTIAETSSENTLFSSMEHDIYPGINLDQYEIEVEKFWRQQHGTDSIIGRIGPHTISDTSIIQLKSLVSDDIIDCFLHLLAIRFSGVYHLTAIIFTAIFNRMEKVHGFLRGSERRIHSSHNVMMDIYFFSKFMQLRYQNQIDVEPPGQWSTVSVPHARQPNGDSCGVFVMKIAENFLSGRSVIFNMTKADIYNFSKRLSAFLIFQTGATNTILVEDSAENGATNTIMVEDSAEKVATKSTEQSQDSAHKPALKMRKCRRKKKNTEKQESPTQVEQASYTMRSSRKKKRPSSFIFPDITAGKHTYCVCQKKNDCELYWQCCVCLRWYHPLCIGKIEDEEPECFKSINCEMEDGRCQKEQKNYKHPYTGFPTRKFKPVDDESDLVFSQHKLIADNYLIYVALKEALIFIVCVKKHCTYAEAEKLCAESEVDVVNLLKKKHVK</sequence>
<dbReference type="SUPFAM" id="SSF54001">
    <property type="entry name" value="Cysteine proteinases"/>
    <property type="match status" value="1"/>
</dbReference>
<comment type="similarity">
    <text evidence="1">Belongs to the peptidase C48 family.</text>
</comment>
<dbReference type="OrthoDB" id="6142716at2759"/>
<reference evidence="7 8" key="1">
    <citation type="submission" date="2020-06" db="EMBL/GenBank/DDBJ databases">
        <authorList>
            <person name="Li R."/>
            <person name="Bekaert M."/>
        </authorList>
    </citation>
    <scope>NUCLEOTIDE SEQUENCE [LARGE SCALE GENOMIC DNA]</scope>
    <source>
        <strain evidence="8">wild</strain>
    </source>
</reference>
<dbReference type="Pfam" id="PF02902">
    <property type="entry name" value="Peptidase_C48"/>
    <property type="match status" value="1"/>
</dbReference>
<evidence type="ECO:0000259" key="6">
    <source>
        <dbReference type="Pfam" id="PF21056"/>
    </source>
</evidence>
<dbReference type="GO" id="GO:0006508">
    <property type="term" value="P:proteolysis"/>
    <property type="evidence" value="ECO:0007669"/>
    <property type="project" value="UniProtKB-KW"/>
</dbReference>
<feature type="domain" description="ZSWIM1/3 RNaseH-like" evidence="6">
    <location>
        <begin position="116"/>
        <end position="214"/>
    </location>
</feature>
<dbReference type="PANTHER" id="PTHR47456:SF4">
    <property type="entry name" value="SWIM-TYPE DOMAIN-CONTAINING PROTEIN"/>
    <property type="match status" value="1"/>
</dbReference>
<gene>
    <name evidence="7" type="ORF">MCOR_58119</name>
</gene>
<feature type="domain" description="Ubiquitin-like protease family profile" evidence="5">
    <location>
        <begin position="407"/>
        <end position="469"/>
    </location>
</feature>
<feature type="region of interest" description="Disordered" evidence="4">
    <location>
        <begin position="503"/>
        <end position="559"/>
    </location>
</feature>
<evidence type="ECO:0000259" key="5">
    <source>
        <dbReference type="Pfam" id="PF02902"/>
    </source>
</evidence>
<dbReference type="Pfam" id="PF21056">
    <property type="entry name" value="ZSWIM1-3_RNaseH-like"/>
    <property type="match status" value="1"/>
</dbReference>
<evidence type="ECO:0000256" key="3">
    <source>
        <dbReference type="ARBA" id="ARBA00022801"/>
    </source>
</evidence>
<evidence type="ECO:0008006" key="9">
    <source>
        <dbReference type="Google" id="ProtNLM"/>
    </source>
</evidence>
<dbReference type="SUPFAM" id="SSF57903">
    <property type="entry name" value="FYVE/PHD zinc finger"/>
    <property type="match status" value="1"/>
</dbReference>
<dbReference type="EMBL" id="CACVKT020010428">
    <property type="protein sequence ID" value="CAC5426413.1"/>
    <property type="molecule type" value="Genomic_DNA"/>
</dbReference>
<keyword evidence="3" id="KW-0378">Hydrolase</keyword>
<evidence type="ECO:0000256" key="2">
    <source>
        <dbReference type="ARBA" id="ARBA00022670"/>
    </source>
</evidence>
<dbReference type="GO" id="GO:0008234">
    <property type="term" value="F:cysteine-type peptidase activity"/>
    <property type="evidence" value="ECO:0007669"/>
    <property type="project" value="InterPro"/>
</dbReference>
<dbReference type="InterPro" id="IPR038765">
    <property type="entry name" value="Papain-like_cys_pep_sf"/>
</dbReference>
<dbReference type="InterPro" id="IPR011011">
    <property type="entry name" value="Znf_FYVE_PHD"/>
</dbReference>
<dbReference type="InterPro" id="IPR003653">
    <property type="entry name" value="Peptidase_C48_C"/>
</dbReference>
<organism evidence="7 8">
    <name type="scientific">Mytilus coruscus</name>
    <name type="common">Sea mussel</name>
    <dbReference type="NCBI Taxonomy" id="42192"/>
    <lineage>
        <taxon>Eukaryota</taxon>
        <taxon>Metazoa</taxon>
        <taxon>Spiralia</taxon>
        <taxon>Lophotrochozoa</taxon>
        <taxon>Mollusca</taxon>
        <taxon>Bivalvia</taxon>
        <taxon>Autobranchia</taxon>
        <taxon>Pteriomorphia</taxon>
        <taxon>Mytilida</taxon>
        <taxon>Mytiloidea</taxon>
        <taxon>Mytilidae</taxon>
        <taxon>Mytilinae</taxon>
        <taxon>Mytilus</taxon>
    </lineage>
</organism>
<evidence type="ECO:0000313" key="7">
    <source>
        <dbReference type="EMBL" id="CAC5426413.1"/>
    </source>
</evidence>
<protein>
    <recommendedName>
        <fullName evidence="9">Ubiquitin-like protease family profile domain-containing protein</fullName>
    </recommendedName>
</protein>
<feature type="compositionally biased region" description="Polar residues" evidence="4">
    <location>
        <begin position="539"/>
        <end position="550"/>
    </location>
</feature>
<name>A0A6J8F322_MYTCO</name>
<evidence type="ECO:0000256" key="1">
    <source>
        <dbReference type="ARBA" id="ARBA00005234"/>
    </source>
</evidence>
<evidence type="ECO:0000256" key="4">
    <source>
        <dbReference type="SAM" id="MobiDB-lite"/>
    </source>
</evidence>
<dbReference type="Gene3D" id="3.40.395.10">
    <property type="entry name" value="Adenoviral Proteinase, Chain A"/>
    <property type="match status" value="1"/>
</dbReference>
<keyword evidence="2" id="KW-0645">Protease</keyword>
<accession>A0A6J8F322</accession>
<dbReference type="PANTHER" id="PTHR47456">
    <property type="entry name" value="PHD-TYPE DOMAIN-CONTAINING PROTEIN"/>
    <property type="match status" value="1"/>
</dbReference>
<dbReference type="Proteomes" id="UP000507470">
    <property type="component" value="Unassembled WGS sequence"/>
</dbReference>
<keyword evidence="8" id="KW-1185">Reference proteome</keyword>
<evidence type="ECO:0000313" key="8">
    <source>
        <dbReference type="Proteomes" id="UP000507470"/>
    </source>
</evidence>
<feature type="compositionally biased region" description="Basic residues" evidence="4">
    <location>
        <begin position="520"/>
        <end position="533"/>
    </location>
</feature>
<dbReference type="AlphaFoldDB" id="A0A6J8F322"/>